<evidence type="ECO:0000313" key="1">
    <source>
        <dbReference type="Ensembl" id="ENSAMXP00005019403.1"/>
    </source>
</evidence>
<dbReference type="AlphaFoldDB" id="A0A8B9HZE0"/>
<name>A0A8B9HZE0_ASTMX</name>
<dbReference type="OrthoDB" id="8785395at2759"/>
<dbReference type="Ensembl" id="ENSAMXT00005021452.1">
    <property type="protein sequence ID" value="ENSAMXP00005019403.1"/>
    <property type="gene ID" value="ENSAMXG00005010074.1"/>
</dbReference>
<organism evidence="1 2">
    <name type="scientific">Astyanax mexicanus</name>
    <name type="common">Blind cave fish</name>
    <name type="synonym">Astyanax fasciatus mexicanus</name>
    <dbReference type="NCBI Taxonomy" id="7994"/>
    <lineage>
        <taxon>Eukaryota</taxon>
        <taxon>Metazoa</taxon>
        <taxon>Chordata</taxon>
        <taxon>Craniata</taxon>
        <taxon>Vertebrata</taxon>
        <taxon>Euteleostomi</taxon>
        <taxon>Actinopterygii</taxon>
        <taxon>Neopterygii</taxon>
        <taxon>Teleostei</taxon>
        <taxon>Ostariophysi</taxon>
        <taxon>Characiformes</taxon>
        <taxon>Characoidei</taxon>
        <taxon>Acestrorhamphidae</taxon>
        <taxon>Acestrorhamphinae</taxon>
        <taxon>Astyanax</taxon>
    </lineage>
</organism>
<proteinExistence type="predicted"/>
<sequence length="151" mass="16570">GALAFSSPSPEGPKVYALVGRAAVQAQIQVLILLILHRIHHLLGHPHCKREIAAHLPDHNGGADIACLDLDMLAGYLLHNAKSVGTVPVTSVLRAISERCRDFTHSTKMSCLMEFLWTEACTLAEYNARFNDRCTQTLQFHLTVEQGTAKS</sequence>
<protein>
    <submittedName>
        <fullName evidence="1">Uncharacterized protein</fullName>
    </submittedName>
</protein>
<evidence type="ECO:0000313" key="2">
    <source>
        <dbReference type="Proteomes" id="UP000694621"/>
    </source>
</evidence>
<reference evidence="1" key="1">
    <citation type="submission" date="2025-08" db="UniProtKB">
        <authorList>
            <consortium name="Ensembl"/>
        </authorList>
    </citation>
    <scope>IDENTIFICATION</scope>
</reference>
<accession>A0A8B9HZE0</accession>
<dbReference type="Proteomes" id="UP000694621">
    <property type="component" value="Unplaced"/>
</dbReference>